<dbReference type="SUPFAM" id="SSF52172">
    <property type="entry name" value="CheY-like"/>
    <property type="match status" value="1"/>
</dbReference>
<proteinExistence type="predicted"/>
<name>A0A1X7HHI4_9PROT</name>
<sequence>MGIANNICRKPCNFKSASALIVDFSISSSELMERTLSVLKLKHIYRSFSTEDALLLLSENEIGIVIVNADTVREKALQLLEMIRFRQTKDPCLEEKIKHISIIPFVIISSAVTPKMAEKVADAGICALVSMPFKPVDFMKKIKNLLYVHCEDNCFNMANPMLEGTDVLEESSSPR</sequence>
<dbReference type="PROSITE" id="PS50110">
    <property type="entry name" value="RESPONSE_REGULATORY"/>
    <property type="match status" value="1"/>
</dbReference>
<reference evidence="3 4" key="1">
    <citation type="submission" date="2017-04" db="EMBL/GenBank/DDBJ databases">
        <authorList>
            <person name="Afonso C.L."/>
            <person name="Miller P.J."/>
            <person name="Scott M.A."/>
            <person name="Spackman E."/>
            <person name="Goraichik I."/>
            <person name="Dimitrov K.M."/>
            <person name="Suarez D.L."/>
            <person name="Swayne D.E."/>
        </authorList>
    </citation>
    <scope>NUCLEOTIDE SEQUENCE [LARGE SCALE GENOMIC DNA]</scope>
    <source>
        <strain evidence="3 4">A2P</strain>
    </source>
</reference>
<evidence type="ECO:0000313" key="4">
    <source>
        <dbReference type="Proteomes" id="UP000192936"/>
    </source>
</evidence>
<dbReference type="Gene3D" id="3.40.50.2300">
    <property type="match status" value="1"/>
</dbReference>
<evidence type="ECO:0000256" key="1">
    <source>
        <dbReference type="PROSITE-ProRule" id="PRU00169"/>
    </source>
</evidence>
<dbReference type="EMBL" id="FXAK01000008">
    <property type="protein sequence ID" value="SMF86694.1"/>
    <property type="molecule type" value="Genomic_DNA"/>
</dbReference>
<comment type="caution">
    <text evidence="1">Lacks conserved residue(s) required for the propagation of feature annotation.</text>
</comment>
<dbReference type="InterPro" id="IPR011006">
    <property type="entry name" value="CheY-like_superfamily"/>
</dbReference>
<dbReference type="AlphaFoldDB" id="A0A1X7HHI4"/>
<dbReference type="RefSeq" id="WP_143266889.1">
    <property type="nucleotide sequence ID" value="NZ_FXAK01000008.1"/>
</dbReference>
<protein>
    <recommendedName>
        <fullName evidence="2">Response regulatory domain-containing protein</fullName>
    </recommendedName>
</protein>
<dbReference type="GO" id="GO:0000160">
    <property type="term" value="P:phosphorelay signal transduction system"/>
    <property type="evidence" value="ECO:0007669"/>
    <property type="project" value="InterPro"/>
</dbReference>
<dbReference type="InterPro" id="IPR001789">
    <property type="entry name" value="Sig_transdc_resp-reg_receiver"/>
</dbReference>
<gene>
    <name evidence="3" type="ORF">SAMN02982917_6034</name>
</gene>
<evidence type="ECO:0000313" key="3">
    <source>
        <dbReference type="EMBL" id="SMF86694.1"/>
    </source>
</evidence>
<dbReference type="Proteomes" id="UP000192936">
    <property type="component" value="Unassembled WGS sequence"/>
</dbReference>
<organism evidence="3 4">
    <name type="scientific">Azospirillum oryzae</name>
    <dbReference type="NCBI Taxonomy" id="286727"/>
    <lineage>
        <taxon>Bacteria</taxon>
        <taxon>Pseudomonadati</taxon>
        <taxon>Pseudomonadota</taxon>
        <taxon>Alphaproteobacteria</taxon>
        <taxon>Rhodospirillales</taxon>
        <taxon>Azospirillaceae</taxon>
        <taxon>Azospirillum</taxon>
    </lineage>
</organism>
<evidence type="ECO:0000259" key="2">
    <source>
        <dbReference type="PROSITE" id="PS50110"/>
    </source>
</evidence>
<dbReference type="OrthoDB" id="7302660at2"/>
<feature type="domain" description="Response regulatory" evidence="2">
    <location>
        <begin position="18"/>
        <end position="146"/>
    </location>
</feature>
<accession>A0A1X7HHI4</accession>